<dbReference type="EMBL" id="CP117257">
    <property type="protein sequence ID" value="WFR98206.1"/>
    <property type="molecule type" value="Genomic_DNA"/>
</dbReference>
<proteinExistence type="predicted"/>
<keyword evidence="1" id="KW-0732">Signal</keyword>
<evidence type="ECO:0008006" key="4">
    <source>
        <dbReference type="Google" id="ProtNLM"/>
    </source>
</evidence>
<keyword evidence="2" id="KW-0614">Plasmid</keyword>
<evidence type="ECO:0000313" key="3">
    <source>
        <dbReference type="Proteomes" id="UP000249499"/>
    </source>
</evidence>
<evidence type="ECO:0000313" key="2">
    <source>
        <dbReference type="EMBL" id="WFR98206.1"/>
    </source>
</evidence>
<sequence length="174" mass="18976">MSKATMSAVLATVGLMLNIPAAGATALTANGCKKGVFLTISGRIGKITNNIDKTYELSEREFLALPTSTVTTSTPWTPKSEFVGPLFSDLLQVVAAKGNKMRLMALDNFSVEVDGDFLARYGTILATTKDGVRMTVRDFGPIFVMFPRDRFRTELDTPVRASNMVWQLCGIEVE</sequence>
<dbReference type="RefSeq" id="WP_111223083.1">
    <property type="nucleotide sequence ID" value="NZ_CP117257.1"/>
</dbReference>
<organism evidence="2 3">
    <name type="scientific">Rhizobium tumorigenes</name>
    <dbReference type="NCBI Taxonomy" id="2041385"/>
    <lineage>
        <taxon>Bacteria</taxon>
        <taxon>Pseudomonadati</taxon>
        <taxon>Pseudomonadota</taxon>
        <taxon>Alphaproteobacteria</taxon>
        <taxon>Hyphomicrobiales</taxon>
        <taxon>Rhizobiaceae</taxon>
        <taxon>Rhizobium/Agrobacterium group</taxon>
        <taxon>Rhizobium</taxon>
    </lineage>
</organism>
<reference evidence="2 3" key="1">
    <citation type="journal article" date="2018" name="Sci. Rep.">
        <title>Rhizobium tumorigenes sp. nov., a novel plant tumorigenic bacterium isolated from cane gall tumors on thornless blackberry.</title>
        <authorList>
            <person name="Kuzmanovi N."/>
            <person name="Smalla K."/>
            <person name="Gronow S."/>
            <person name="PuBawska J."/>
        </authorList>
    </citation>
    <scope>NUCLEOTIDE SEQUENCE [LARGE SCALE GENOMIC DNA]</scope>
    <source>
        <strain evidence="2 3">1078</strain>
    </source>
</reference>
<geneLocation type="plasmid" evidence="2 3">
    <name>pTi1078</name>
</geneLocation>
<accession>A0AAF1KDS1</accession>
<dbReference type="KEGG" id="rtu:PR017_22860"/>
<keyword evidence="3" id="KW-1185">Reference proteome</keyword>
<dbReference type="Proteomes" id="UP000249499">
    <property type="component" value="Plasmid pTi1078"/>
</dbReference>
<reference evidence="3" key="2">
    <citation type="journal article" date="2023" name="MicrobiologyOpen">
        <title>Genomics of the tumorigenes clade of the family Rhizobiaceae and description of Rhizobium rhododendri sp. nov.</title>
        <authorList>
            <person name="Kuzmanovic N."/>
            <person name="diCenzo G.C."/>
            <person name="Bunk B."/>
            <person name="Sproeer C."/>
            <person name="Fruehling A."/>
            <person name="Neumann-Schaal M."/>
            <person name="Overmann J."/>
            <person name="Smalla K."/>
        </authorList>
    </citation>
    <scope>NUCLEOTIDE SEQUENCE [LARGE SCALE GENOMIC DNA]</scope>
    <source>
        <strain evidence="3">1078</strain>
        <plasmid evidence="3">pTi1078</plasmid>
    </source>
</reference>
<protein>
    <recommendedName>
        <fullName evidence="4">Oxidoreductase</fullName>
    </recommendedName>
</protein>
<dbReference type="SUPFAM" id="SSF56524">
    <property type="entry name" value="Oxidoreductase molybdopterin-binding domain"/>
    <property type="match status" value="1"/>
</dbReference>
<evidence type="ECO:0000256" key="1">
    <source>
        <dbReference type="SAM" id="SignalP"/>
    </source>
</evidence>
<gene>
    <name evidence="2" type="ORF">PR017_22860</name>
</gene>
<dbReference type="InterPro" id="IPR036374">
    <property type="entry name" value="OxRdtase_Mopterin-bd_sf"/>
</dbReference>
<dbReference type="AlphaFoldDB" id="A0AAF1KDS1"/>
<name>A0AAF1KDS1_9HYPH</name>
<feature type="signal peptide" evidence="1">
    <location>
        <begin position="1"/>
        <end position="24"/>
    </location>
</feature>
<feature type="chain" id="PRO_5042187320" description="Oxidoreductase" evidence="1">
    <location>
        <begin position="25"/>
        <end position="174"/>
    </location>
</feature>